<sequence length="277" mass="31870">MNIRLSFLGRFTLSILTIGLFLSVSVVSSHESLEDRPLRLFFHCGKDLFTKMDEEGRGGLSTLLGYVEREKMDLDLKRGKGYMLYPFGQKDKPLEFPFDGFNLTKTIEMDHGPVKLGLGSIDGLVNAKNMEDYDGWIVYVSPEEEIKIPMIPGRNEPNLPIFLLVEKKPQARFRYLANVHQIECPKDYGRLGTLNLFYRKRNLIRLDYKVESINLVDRNRSWKQRKESETEEGLEKPIPNTKDIGRKAGNPNKMYDEPGNTYDREILGKEIGFGKSP</sequence>
<dbReference type="STRING" id="1249483.LEP1GSC202_2153"/>
<evidence type="ECO:0000256" key="1">
    <source>
        <dbReference type="SAM" id="MobiDB-lite"/>
    </source>
</evidence>
<dbReference type="Proteomes" id="UP000013996">
    <property type="component" value="Unassembled WGS sequence"/>
</dbReference>
<accession>A0A5E8HGE1</accession>
<dbReference type="AlphaFoldDB" id="A0A5E8HGE1"/>
<dbReference type="EMBL" id="AOGX02000010">
    <property type="protein sequence ID" value="EOQ90344.1"/>
    <property type="molecule type" value="Genomic_DNA"/>
</dbReference>
<evidence type="ECO:0000313" key="3">
    <source>
        <dbReference type="Proteomes" id="UP000013996"/>
    </source>
</evidence>
<gene>
    <name evidence="2" type="ORF">LEP1GSC202_2153</name>
</gene>
<protein>
    <submittedName>
        <fullName evidence="2">Uncharacterized protein</fullName>
    </submittedName>
</protein>
<reference evidence="2 3" key="1">
    <citation type="submission" date="2013-04" db="EMBL/GenBank/DDBJ databases">
        <authorList>
            <person name="Harkins D.M."/>
            <person name="Durkin A.S."/>
            <person name="Brinkac L.M."/>
            <person name="Haft D.H."/>
            <person name="Selengut J.D."/>
            <person name="Sanka R."/>
            <person name="DePew J."/>
            <person name="Purushe J."/>
            <person name="Hartskeerl R.A."/>
            <person name="Ahmed A."/>
            <person name="van der Linden H."/>
            <person name="Goris M.G.A."/>
            <person name="Vinetz J.M."/>
            <person name="Sutton G.G."/>
            <person name="Nierman W.C."/>
            <person name="Fouts D.E."/>
        </authorList>
    </citation>
    <scope>NUCLEOTIDE SEQUENCE [LARGE SCALE GENOMIC DNA]</scope>
    <source>
        <strain evidence="2 3">Sao Paulo</strain>
    </source>
</reference>
<organism evidence="2 3">
    <name type="scientific">Leptospira yanagawae serovar Saopaulo str. Sao Paulo = ATCC 700523</name>
    <dbReference type="NCBI Taxonomy" id="1249483"/>
    <lineage>
        <taxon>Bacteria</taxon>
        <taxon>Pseudomonadati</taxon>
        <taxon>Spirochaetota</taxon>
        <taxon>Spirochaetia</taxon>
        <taxon>Leptospirales</taxon>
        <taxon>Leptospiraceae</taxon>
        <taxon>Leptospira</taxon>
    </lineage>
</organism>
<name>A0A5E8HGE1_9LEPT</name>
<comment type="caution">
    <text evidence="2">The sequence shown here is derived from an EMBL/GenBank/DDBJ whole genome shotgun (WGS) entry which is preliminary data.</text>
</comment>
<evidence type="ECO:0000313" key="2">
    <source>
        <dbReference type="EMBL" id="EOQ90344.1"/>
    </source>
</evidence>
<feature type="region of interest" description="Disordered" evidence="1">
    <location>
        <begin position="221"/>
        <end position="277"/>
    </location>
</feature>
<proteinExistence type="predicted"/>